<dbReference type="GO" id="GO:0004506">
    <property type="term" value="F:squalene monooxygenase activity"/>
    <property type="evidence" value="ECO:0007669"/>
    <property type="project" value="UniProtKB-UniRule"/>
</dbReference>
<evidence type="ECO:0000256" key="6">
    <source>
        <dbReference type="ARBA" id="ARBA00022827"/>
    </source>
</evidence>
<dbReference type="GO" id="GO:0005789">
    <property type="term" value="C:endoplasmic reticulum membrane"/>
    <property type="evidence" value="ECO:0007669"/>
    <property type="project" value="UniProtKB-SubCell"/>
</dbReference>
<evidence type="ECO:0000256" key="11">
    <source>
        <dbReference type="SAM" id="MobiDB-lite"/>
    </source>
</evidence>
<keyword evidence="8 10" id="KW-0560">Oxidoreductase</keyword>
<evidence type="ECO:0000313" key="14">
    <source>
        <dbReference type="Proteomes" id="UP000886653"/>
    </source>
</evidence>
<keyword evidence="7" id="KW-0492">Microsome</keyword>
<keyword evidence="6 10" id="KW-0274">FAD</keyword>
<dbReference type="InterPro" id="IPR040125">
    <property type="entry name" value="Squalene_monox"/>
</dbReference>
<evidence type="ECO:0000256" key="4">
    <source>
        <dbReference type="ARBA" id="ARBA00012312"/>
    </source>
</evidence>
<feature type="domain" description="Squalene epoxidase" evidence="12">
    <location>
        <begin position="204"/>
        <end position="489"/>
    </location>
</feature>
<dbReference type="InterPro" id="IPR013698">
    <property type="entry name" value="Squalene_epoxidase"/>
</dbReference>
<dbReference type="GO" id="GO:0006696">
    <property type="term" value="P:ergosterol biosynthetic process"/>
    <property type="evidence" value="ECO:0007669"/>
    <property type="project" value="TreeGrafter"/>
</dbReference>
<evidence type="ECO:0000256" key="10">
    <source>
        <dbReference type="RuleBase" id="RU367121"/>
    </source>
</evidence>
<dbReference type="PANTHER" id="PTHR10835">
    <property type="entry name" value="SQUALENE MONOOXYGENASE"/>
    <property type="match status" value="1"/>
</dbReference>
<dbReference type="EMBL" id="MU167253">
    <property type="protein sequence ID" value="KAG0147013.1"/>
    <property type="molecule type" value="Genomic_DNA"/>
</dbReference>
<comment type="function">
    <text evidence="10">Catalyzes the stereospecific oxidation of squalene to (S)-2,3-epoxysqualene, and is considered to be a rate-limiting enzyme in steroid biosynthesis.</text>
</comment>
<evidence type="ECO:0000256" key="5">
    <source>
        <dbReference type="ARBA" id="ARBA00022630"/>
    </source>
</evidence>
<dbReference type="EC" id="1.14.14.17" evidence="4 10"/>
<comment type="similarity">
    <text evidence="3 10">Belongs to the squalene monooxygenase family.</text>
</comment>
<reference evidence="13" key="1">
    <citation type="submission" date="2013-11" db="EMBL/GenBank/DDBJ databases">
        <title>Genome sequence of the fusiform rust pathogen reveals effectors for host alternation and coevolution with pine.</title>
        <authorList>
            <consortium name="DOE Joint Genome Institute"/>
            <person name="Smith K."/>
            <person name="Pendleton A."/>
            <person name="Kubisiak T."/>
            <person name="Anderson C."/>
            <person name="Salamov A."/>
            <person name="Aerts A."/>
            <person name="Riley R."/>
            <person name="Clum A."/>
            <person name="Lindquist E."/>
            <person name="Ence D."/>
            <person name="Campbell M."/>
            <person name="Kronenberg Z."/>
            <person name="Feau N."/>
            <person name="Dhillon B."/>
            <person name="Hamelin R."/>
            <person name="Burleigh J."/>
            <person name="Smith J."/>
            <person name="Yandell M."/>
            <person name="Nelson C."/>
            <person name="Grigoriev I."/>
            <person name="Davis J."/>
        </authorList>
    </citation>
    <scope>NUCLEOTIDE SEQUENCE</scope>
    <source>
        <strain evidence="13">G11</strain>
    </source>
</reference>
<gene>
    <name evidence="13" type="ORF">CROQUDRAFT_656668</name>
</gene>
<accession>A0A9P6NJ98</accession>
<comment type="catalytic activity">
    <reaction evidence="10">
        <text>squalene + reduced [NADPH--hemoprotein reductase] + O2 = (S)-2,3-epoxysqualene + oxidized [NADPH--hemoprotein reductase] + H2O + H(+)</text>
        <dbReference type="Rhea" id="RHEA:25282"/>
        <dbReference type="Rhea" id="RHEA-COMP:11964"/>
        <dbReference type="Rhea" id="RHEA-COMP:11965"/>
        <dbReference type="ChEBI" id="CHEBI:15377"/>
        <dbReference type="ChEBI" id="CHEBI:15378"/>
        <dbReference type="ChEBI" id="CHEBI:15379"/>
        <dbReference type="ChEBI" id="CHEBI:15440"/>
        <dbReference type="ChEBI" id="CHEBI:15441"/>
        <dbReference type="ChEBI" id="CHEBI:57618"/>
        <dbReference type="ChEBI" id="CHEBI:58210"/>
        <dbReference type="EC" id="1.14.14.17"/>
    </reaction>
</comment>
<evidence type="ECO:0000256" key="7">
    <source>
        <dbReference type="ARBA" id="ARBA00022848"/>
    </source>
</evidence>
<keyword evidence="9 10" id="KW-0472">Membrane</keyword>
<sequence length="535" mass="58302">MLHPHAHKKLPSIPISTASLRSYDLIIIGAGIAGSSLAYALADPNGPNPRSVLLIERDLTQPDRIVGELLQPGGCLALSKLGMRDCLDEIEAVEVRGYTVFWPARRAPTKHGGLNLSYPPETPDRHLSWNDGALWHTRQALDLPMQEGRSFHHGRFVQRLRWKASNYATVIEGTVTELLRCPATDQIIGVMVQAGSEQSCSFYASLTIVADGCFSKFRRQLAPQAFRQPIARSHFVGLILDTPDPITTIPQPGHGHVFLPSFASPVAPEEAEAKVGPVLVYQIGAADTRMLVDVPGSKVPSISTGKLQDYLERNVTPMLPPSLAQAFQASLNSPDPSRRPRVMPNSYLSPHLQDGTAGVVMVGDSHNMRHPLTGGGMTVALLDVLALRDLLGPLTDLSDTEAVAECVRKWHVSRKQTSTCVNVLAQALYQLFSADDDRLEVLKQGCFRYFELGGRCVSDPIALLSALKPSPFLLLTHFFSVAIYAIIIFSRAQIAAATKDELVPGALRLASIPGQTISVFWAACVTILPVLWAEW</sequence>
<protein>
    <recommendedName>
        <fullName evidence="4 10">Squalene monooxygenase</fullName>
        <ecNumber evidence="4 10">1.14.14.17</ecNumber>
    </recommendedName>
</protein>
<comment type="subcellular location">
    <subcellularLocation>
        <location evidence="10">Endoplasmic reticulum membrane</location>
        <topology evidence="10">Multi-pass membrane protein</topology>
    </subcellularLocation>
    <subcellularLocation>
        <location evidence="2">Microsome membrane</location>
        <topology evidence="2">Multi-pass membrane protein</topology>
    </subcellularLocation>
</comment>
<keyword evidence="14" id="KW-1185">Reference proteome</keyword>
<keyword evidence="5 10" id="KW-0285">Flavoprotein</keyword>
<proteinExistence type="inferred from homology"/>
<evidence type="ECO:0000256" key="2">
    <source>
        <dbReference type="ARBA" id="ARBA00004154"/>
    </source>
</evidence>
<keyword evidence="10" id="KW-0812">Transmembrane</keyword>
<feature type="transmembrane region" description="Helical" evidence="10">
    <location>
        <begin position="472"/>
        <end position="492"/>
    </location>
</feature>
<dbReference type="PRINTS" id="PR00420">
    <property type="entry name" value="RNGMNOXGNASE"/>
</dbReference>
<keyword evidence="10" id="KW-0256">Endoplasmic reticulum</keyword>
<dbReference type="SUPFAM" id="SSF51905">
    <property type="entry name" value="FAD/NAD(P)-binding domain"/>
    <property type="match status" value="1"/>
</dbReference>
<dbReference type="Pfam" id="PF08491">
    <property type="entry name" value="SE"/>
    <property type="match status" value="1"/>
</dbReference>
<evidence type="ECO:0000256" key="3">
    <source>
        <dbReference type="ARBA" id="ARBA00008802"/>
    </source>
</evidence>
<evidence type="ECO:0000256" key="8">
    <source>
        <dbReference type="ARBA" id="ARBA00023002"/>
    </source>
</evidence>
<dbReference type="InterPro" id="IPR036188">
    <property type="entry name" value="FAD/NAD-bd_sf"/>
</dbReference>
<feature type="transmembrane region" description="Helical" evidence="10">
    <location>
        <begin position="512"/>
        <end position="533"/>
    </location>
</feature>
<name>A0A9P6NJ98_9BASI</name>
<organism evidence="13 14">
    <name type="scientific">Cronartium quercuum f. sp. fusiforme G11</name>
    <dbReference type="NCBI Taxonomy" id="708437"/>
    <lineage>
        <taxon>Eukaryota</taxon>
        <taxon>Fungi</taxon>
        <taxon>Dikarya</taxon>
        <taxon>Basidiomycota</taxon>
        <taxon>Pucciniomycotina</taxon>
        <taxon>Pucciniomycetes</taxon>
        <taxon>Pucciniales</taxon>
        <taxon>Coleosporiaceae</taxon>
        <taxon>Cronartium</taxon>
    </lineage>
</organism>
<comment type="cofactor">
    <cofactor evidence="1 10">
        <name>FAD</name>
        <dbReference type="ChEBI" id="CHEBI:57692"/>
    </cofactor>
</comment>
<dbReference type="OrthoDB" id="1678617at2759"/>
<dbReference type="GO" id="GO:0050660">
    <property type="term" value="F:flavin adenine dinucleotide binding"/>
    <property type="evidence" value="ECO:0007669"/>
    <property type="project" value="UniProtKB-UniRule"/>
</dbReference>
<dbReference type="AlphaFoldDB" id="A0A9P6NJ98"/>
<keyword evidence="10" id="KW-1133">Transmembrane helix</keyword>
<dbReference type="PANTHER" id="PTHR10835:SF0">
    <property type="entry name" value="SQUALENE MONOOXYGENASE"/>
    <property type="match status" value="1"/>
</dbReference>
<evidence type="ECO:0000313" key="13">
    <source>
        <dbReference type="EMBL" id="KAG0147013.1"/>
    </source>
</evidence>
<evidence type="ECO:0000259" key="12">
    <source>
        <dbReference type="Pfam" id="PF08491"/>
    </source>
</evidence>
<feature type="region of interest" description="Disordered" evidence="11">
    <location>
        <begin position="329"/>
        <end position="350"/>
    </location>
</feature>
<evidence type="ECO:0000256" key="1">
    <source>
        <dbReference type="ARBA" id="ARBA00001974"/>
    </source>
</evidence>
<evidence type="ECO:0000256" key="9">
    <source>
        <dbReference type="ARBA" id="ARBA00023136"/>
    </source>
</evidence>
<dbReference type="Gene3D" id="3.50.50.60">
    <property type="entry name" value="FAD/NAD(P)-binding domain"/>
    <property type="match status" value="1"/>
</dbReference>
<comment type="caution">
    <text evidence="13">The sequence shown here is derived from an EMBL/GenBank/DDBJ whole genome shotgun (WGS) entry which is preliminary data.</text>
</comment>
<dbReference type="Proteomes" id="UP000886653">
    <property type="component" value="Unassembled WGS sequence"/>
</dbReference>